<keyword evidence="3" id="KW-1185">Reference proteome</keyword>
<dbReference type="InterPro" id="IPR010985">
    <property type="entry name" value="Ribbon_hlx_hlx"/>
</dbReference>
<evidence type="ECO:0000313" key="2">
    <source>
        <dbReference type="EMBL" id="BAI61666.1"/>
    </source>
</evidence>
<accession>D1YYZ4</accession>
<dbReference type="Pfam" id="PF03693">
    <property type="entry name" value="ParD_antitoxin"/>
    <property type="match status" value="1"/>
</dbReference>
<dbReference type="AlphaFoldDB" id="D1YYZ4"/>
<dbReference type="eggNOG" id="arCOG12607">
    <property type="taxonomic scope" value="Archaea"/>
</dbReference>
<reference evidence="2 3" key="2">
    <citation type="journal article" date="2008" name="Int. J. Syst. Evol. Microbiol.">
        <title>Methanocella paludicola gen. nov., sp. nov., a methane-producing archaeon, the first isolate of the lineage 'Rice Cluster I', and proposal of the new archaeal order Methanocellales ord. nov.</title>
        <authorList>
            <person name="Sakai S."/>
            <person name="Imachi H."/>
            <person name="Hanada S."/>
            <person name="Ohashi A."/>
            <person name="Harada H."/>
            <person name="Kamagata Y."/>
        </authorList>
    </citation>
    <scope>NUCLEOTIDE SEQUENCE [LARGE SCALE GENOMIC DNA]</scope>
    <source>
        <strain evidence="3">DSM 17711 / JCM 13418 / NBRC 101707 / SANAE</strain>
    </source>
</reference>
<dbReference type="EMBL" id="AP011532">
    <property type="protein sequence ID" value="BAI61666.1"/>
    <property type="molecule type" value="Genomic_DNA"/>
</dbReference>
<protein>
    <submittedName>
        <fullName evidence="2">Uncharacterized protein</fullName>
    </submittedName>
</protein>
<reference evidence="2 3" key="1">
    <citation type="journal article" date="2007" name="Appl. Environ. Microbiol.">
        <title>Isolation of key methanogens for global methane emission from rice paddy fields: a novel isolate affiliated with the clone cluster rice cluster I.</title>
        <authorList>
            <person name="Sakai S."/>
            <person name="Imachi H."/>
            <person name="Sekiguchi Y."/>
            <person name="Ohashi A."/>
            <person name="Harada H."/>
            <person name="Kamagata Y."/>
        </authorList>
    </citation>
    <scope>NUCLEOTIDE SEQUENCE [LARGE SCALE GENOMIC DNA]</scope>
    <source>
        <strain evidence="3">DSM 17711 / JCM 13418 / NBRC 101707 / SANAE</strain>
    </source>
</reference>
<sequence length="85" mass="9935">MGYTVNLGQPYEAIIDMLIKRGYAGNRTEAIRHALKAYERQIEDEETELLARACESMMADIESGKMKTRSWEEVRERQNRKRGLK</sequence>
<dbReference type="RefSeq" id="WP_012900345.1">
    <property type="nucleotide sequence ID" value="NC_013665.1"/>
</dbReference>
<organism evidence="2 3">
    <name type="scientific">Methanocella paludicola (strain DSM 17711 / JCM 13418 / NBRC 101707 / SANAE)</name>
    <dbReference type="NCBI Taxonomy" id="304371"/>
    <lineage>
        <taxon>Archaea</taxon>
        <taxon>Methanobacteriati</taxon>
        <taxon>Methanobacteriota</taxon>
        <taxon>Stenosarchaea group</taxon>
        <taxon>Methanomicrobia</taxon>
        <taxon>Methanocellales</taxon>
        <taxon>Methanocellaceae</taxon>
        <taxon>Methanocella</taxon>
    </lineage>
</organism>
<dbReference type="STRING" id="304371.MCP_1594"/>
<dbReference type="KEGG" id="mpd:MCP_1594"/>
<dbReference type="CDD" id="cd22231">
    <property type="entry name" value="RHH_NikR_HicB-like"/>
    <property type="match status" value="1"/>
</dbReference>
<reference evidence="3" key="3">
    <citation type="journal article" date="2011" name="PLoS ONE">
        <title>Genome sequence of a mesophilic hydrogenotrophic methanogen Methanocella paludicola, the first cultivated representative of the order Methanocellales.</title>
        <authorList>
            <person name="Sakai S."/>
            <person name="Takaki Y."/>
            <person name="Shimamura S."/>
            <person name="Sekine M."/>
            <person name="Tajima T."/>
            <person name="Kosugi H."/>
            <person name="Ichikawa N."/>
            <person name="Tasumi E."/>
            <person name="Hiraki A.T."/>
            <person name="Shimizu A."/>
            <person name="Kato Y."/>
            <person name="Nishiko R."/>
            <person name="Mori K."/>
            <person name="Fujita N."/>
            <person name="Imachi H."/>
            <person name="Takai K."/>
        </authorList>
    </citation>
    <scope>NUCLEOTIDE SEQUENCE [LARGE SCALE GENOMIC DNA]</scope>
    <source>
        <strain evidence="3">DSM 17711 / JCM 13418 / NBRC 101707 / SANAE</strain>
    </source>
</reference>
<evidence type="ECO:0000313" key="3">
    <source>
        <dbReference type="Proteomes" id="UP000001882"/>
    </source>
</evidence>
<evidence type="ECO:0000256" key="1">
    <source>
        <dbReference type="SAM" id="MobiDB-lite"/>
    </source>
</evidence>
<proteinExistence type="predicted"/>
<feature type="compositionally biased region" description="Basic and acidic residues" evidence="1">
    <location>
        <begin position="65"/>
        <end position="77"/>
    </location>
</feature>
<dbReference type="OrthoDB" id="378932at2157"/>
<dbReference type="Proteomes" id="UP000001882">
    <property type="component" value="Chromosome"/>
</dbReference>
<gene>
    <name evidence="2" type="ordered locus">MCP_1594</name>
</gene>
<dbReference type="GeneID" id="8681515"/>
<feature type="region of interest" description="Disordered" evidence="1">
    <location>
        <begin position="65"/>
        <end position="85"/>
    </location>
</feature>
<dbReference type="SUPFAM" id="SSF47598">
    <property type="entry name" value="Ribbon-helix-helix"/>
    <property type="match status" value="1"/>
</dbReference>
<name>D1YYZ4_METPS</name>
<dbReference type="GO" id="GO:0006355">
    <property type="term" value="P:regulation of DNA-templated transcription"/>
    <property type="evidence" value="ECO:0007669"/>
    <property type="project" value="InterPro"/>
</dbReference>
<dbReference type="InterPro" id="IPR022789">
    <property type="entry name" value="ParD"/>
</dbReference>
<dbReference type="InParanoid" id="D1YYZ4"/>